<sequence>MFHFLHSFLLDKKVRLSNKITFSLLYHRLREASKDKILSKKMKNGKTP</sequence>
<dbReference type="EMBL" id="ATIT01000074">
    <property type="protein sequence ID" value="EPI13464.1"/>
    <property type="molecule type" value="Genomic_DNA"/>
</dbReference>
<protein>
    <submittedName>
        <fullName evidence="1">Uncharacterized protein</fullName>
    </submittedName>
</protein>
<organism evidence="1 2">
    <name type="scientific">Enterococcus faecium SD2A-2</name>
    <dbReference type="NCBI Taxonomy" id="1244154"/>
    <lineage>
        <taxon>Bacteria</taxon>
        <taxon>Bacillati</taxon>
        <taxon>Bacillota</taxon>
        <taxon>Bacilli</taxon>
        <taxon>Lactobacillales</taxon>
        <taxon>Enterococcaceae</taxon>
        <taxon>Enterococcus</taxon>
    </lineage>
</organism>
<evidence type="ECO:0000313" key="1">
    <source>
        <dbReference type="EMBL" id="EPI13464.1"/>
    </source>
</evidence>
<evidence type="ECO:0000313" key="2">
    <source>
        <dbReference type="Proteomes" id="UP000014622"/>
    </source>
</evidence>
<accession>A0AB73AA34</accession>
<dbReference type="AlphaFoldDB" id="A0AB73AA34"/>
<proteinExistence type="predicted"/>
<gene>
    <name evidence="1" type="ORF">D356_01159</name>
</gene>
<comment type="caution">
    <text evidence="1">The sequence shown here is derived from an EMBL/GenBank/DDBJ whole genome shotgun (WGS) entry which is preliminary data.</text>
</comment>
<name>A0AB73AA34_ENTFC</name>
<reference evidence="1 2" key="1">
    <citation type="submission" date="2013-06" db="EMBL/GenBank/DDBJ databases">
        <authorList>
            <person name="Weinstock G."/>
            <person name="Sodergren E."/>
            <person name="Lobos E.A."/>
            <person name="Fulton L."/>
            <person name="Fulton R."/>
            <person name="Courtney L."/>
            <person name="Fronick C."/>
            <person name="O'Laughlin M."/>
            <person name="Godfrey J."/>
            <person name="Wilson R.M."/>
            <person name="Miner T."/>
            <person name="Farmer C."/>
            <person name="Delehaunty K."/>
            <person name="Cordes M."/>
            <person name="Minx P."/>
            <person name="Tomlinson C."/>
            <person name="Chen J."/>
            <person name="Wollam A."/>
            <person name="Pepin K.H."/>
            <person name="Bhonagiri V."/>
            <person name="Zhang X."/>
            <person name="Warren W."/>
            <person name="Mitreva M."/>
            <person name="Mardis E.R."/>
            <person name="Wilson R.K."/>
        </authorList>
    </citation>
    <scope>NUCLEOTIDE SEQUENCE [LARGE SCALE GENOMIC DNA]</scope>
    <source>
        <strain evidence="1 2">SD2A-2</strain>
    </source>
</reference>
<dbReference type="Proteomes" id="UP000014622">
    <property type="component" value="Unassembled WGS sequence"/>
</dbReference>